<reference evidence="5" key="1">
    <citation type="submission" date="2020-11" db="EMBL/GenBank/DDBJ databases">
        <authorList>
            <consortium name="DOE Joint Genome Institute"/>
            <person name="Ahrendt S."/>
            <person name="Riley R."/>
            <person name="Andreopoulos W."/>
            <person name="Labutti K."/>
            <person name="Pangilinan J."/>
            <person name="Ruiz-Duenas F.J."/>
            <person name="Barrasa J.M."/>
            <person name="Sanchez-Garcia M."/>
            <person name="Camarero S."/>
            <person name="Miyauchi S."/>
            <person name="Serrano A."/>
            <person name="Linde D."/>
            <person name="Babiker R."/>
            <person name="Drula E."/>
            <person name="Ayuso-Fernandez I."/>
            <person name="Pacheco R."/>
            <person name="Padilla G."/>
            <person name="Ferreira P."/>
            <person name="Barriuso J."/>
            <person name="Kellner H."/>
            <person name="Castanera R."/>
            <person name="Alfaro M."/>
            <person name="Ramirez L."/>
            <person name="Pisabarro A.G."/>
            <person name="Kuo A."/>
            <person name="Tritt A."/>
            <person name="Lipzen A."/>
            <person name="He G."/>
            <person name="Yan M."/>
            <person name="Ng V."/>
            <person name="Cullen D."/>
            <person name="Martin F."/>
            <person name="Rosso M.-N."/>
            <person name="Henrissat B."/>
            <person name="Hibbett D."/>
            <person name="Martinez A.T."/>
            <person name="Grigoriev I.V."/>
        </authorList>
    </citation>
    <scope>NUCLEOTIDE SEQUENCE</scope>
    <source>
        <strain evidence="5">CBS 247.69</strain>
    </source>
</reference>
<dbReference type="Pfam" id="PF08375">
    <property type="entry name" value="Rpn3_C"/>
    <property type="match status" value="1"/>
</dbReference>
<dbReference type="PROSITE" id="PS50250">
    <property type="entry name" value="PCI"/>
    <property type="match status" value="1"/>
</dbReference>
<gene>
    <name evidence="5" type="ORF">BDZ94DRAFT_1210182</name>
</gene>
<dbReference type="InterPro" id="IPR013586">
    <property type="entry name" value="PSMD3_C"/>
</dbReference>
<dbReference type="OrthoDB" id="1713558at2759"/>
<dbReference type="Proteomes" id="UP000807353">
    <property type="component" value="Unassembled WGS sequence"/>
</dbReference>
<evidence type="ECO:0000313" key="6">
    <source>
        <dbReference type="Proteomes" id="UP000807353"/>
    </source>
</evidence>
<dbReference type="SUPFAM" id="SSF46785">
    <property type="entry name" value="Winged helix' DNA-binding domain"/>
    <property type="match status" value="1"/>
</dbReference>
<dbReference type="Gene3D" id="1.25.40.570">
    <property type="match status" value="1"/>
</dbReference>
<evidence type="ECO:0000259" key="4">
    <source>
        <dbReference type="PROSITE" id="PS50250"/>
    </source>
</evidence>
<keyword evidence="6" id="KW-1185">Reference proteome</keyword>
<feature type="compositionally biased region" description="Basic and acidic residues" evidence="3">
    <location>
        <begin position="1"/>
        <end position="29"/>
    </location>
</feature>
<comment type="caution">
    <text evidence="5">The sequence shown here is derived from an EMBL/GenBank/DDBJ whole genome shotgun (WGS) entry which is preliminary data.</text>
</comment>
<sequence length="504" mass="56862">MADVEMKPADSKSKTGDTKGSEKKEEAPKPKPSPVSEIKSNIALIERAVSTLEPRFTHRVLRTLTALRKRIDSTVLRNAIEGVYIKDTPEKKTLLSWIPEASANEQAMEIDSTSAPAKGVAQPSEPVAEGEIYLRLLILHHLQTSPETYPEAIKLAHETVEKMQKLNRRSMDPIAAKIWFAVERAYELGGELAEVRPLFLAAQRTASLRHDDETQASLINRLLRNYVHYSLYDQADKLVSKTTFPTSASNPQFARYHYYLGRIKAVQLNYSEAHTNLQHAIRRAPPAKTAPGFYQAVHKFFIVVELLMGEIPERGLFRHPVLEKALSAYFEIVKAVRTGSLSQFQTTLTKHAAQFEADKTYTLIVRLRQNVIKTGIRRLSLSYSRISLRDICVKLHLDSEEDAEYIVGKAIRDGVIEGRIVHEKGWMECGTQKGGYGPEVSDVFSRRIGFCLELHNESIKAMRYPLNAHRKELAAAEGAREREKELAKGIQDGEIDEDDMSPDF</sequence>
<dbReference type="PANTHER" id="PTHR10758">
    <property type="entry name" value="26S PROTEASOME NON-ATPASE REGULATORY SUBUNIT 3/COP9 SIGNALOSOME COMPLEX SUBUNIT 3"/>
    <property type="match status" value="1"/>
</dbReference>
<keyword evidence="2" id="KW-0647">Proteasome</keyword>
<evidence type="ECO:0000256" key="3">
    <source>
        <dbReference type="SAM" id="MobiDB-lite"/>
    </source>
</evidence>
<proteinExistence type="inferred from homology"/>
<dbReference type="InterPro" id="IPR000717">
    <property type="entry name" value="PCI_dom"/>
</dbReference>
<dbReference type="GO" id="GO:0006511">
    <property type="term" value="P:ubiquitin-dependent protein catabolic process"/>
    <property type="evidence" value="ECO:0007669"/>
    <property type="project" value="TreeGrafter"/>
</dbReference>
<feature type="domain" description="PCI" evidence="4">
    <location>
        <begin position="254"/>
        <end position="434"/>
    </location>
</feature>
<feature type="compositionally biased region" description="Acidic residues" evidence="3">
    <location>
        <begin position="493"/>
        <end position="504"/>
    </location>
</feature>
<dbReference type="AlphaFoldDB" id="A0A9P5YF76"/>
<feature type="region of interest" description="Disordered" evidence="3">
    <location>
        <begin position="475"/>
        <end position="504"/>
    </location>
</feature>
<evidence type="ECO:0000256" key="2">
    <source>
        <dbReference type="ARBA" id="ARBA00022942"/>
    </source>
</evidence>
<dbReference type="PANTHER" id="PTHR10758:SF2">
    <property type="entry name" value="26S PROTEASOME NON-ATPASE REGULATORY SUBUNIT 3"/>
    <property type="match status" value="1"/>
</dbReference>
<dbReference type="Pfam" id="PF25573">
    <property type="entry name" value="TPR_PSMD3_N"/>
    <property type="match status" value="1"/>
</dbReference>
<evidence type="ECO:0000313" key="5">
    <source>
        <dbReference type="EMBL" id="KAF9467787.1"/>
    </source>
</evidence>
<dbReference type="InterPro" id="IPR050756">
    <property type="entry name" value="CSN3"/>
</dbReference>
<dbReference type="EMBL" id="MU150235">
    <property type="protein sequence ID" value="KAF9467787.1"/>
    <property type="molecule type" value="Genomic_DNA"/>
</dbReference>
<feature type="compositionally biased region" description="Basic and acidic residues" evidence="3">
    <location>
        <begin position="475"/>
        <end position="487"/>
    </location>
</feature>
<dbReference type="Pfam" id="PF01399">
    <property type="entry name" value="PCI"/>
    <property type="match status" value="1"/>
</dbReference>
<accession>A0A9P5YF76</accession>
<dbReference type="InterPro" id="IPR057985">
    <property type="entry name" value="TPR_PSMD3_N"/>
</dbReference>
<dbReference type="GO" id="GO:0042176">
    <property type="term" value="P:regulation of protein catabolic process"/>
    <property type="evidence" value="ECO:0007669"/>
    <property type="project" value="InterPro"/>
</dbReference>
<dbReference type="GO" id="GO:0008541">
    <property type="term" value="C:proteasome regulatory particle, lid subcomplex"/>
    <property type="evidence" value="ECO:0007669"/>
    <property type="project" value="TreeGrafter"/>
</dbReference>
<dbReference type="GO" id="GO:0030234">
    <property type="term" value="F:enzyme regulator activity"/>
    <property type="evidence" value="ECO:0007669"/>
    <property type="project" value="InterPro"/>
</dbReference>
<dbReference type="SMART" id="SM00088">
    <property type="entry name" value="PINT"/>
    <property type="match status" value="1"/>
</dbReference>
<protein>
    <submittedName>
        <fullName evidence="5">Diphenol oxidase-A2</fullName>
    </submittedName>
</protein>
<feature type="region of interest" description="Disordered" evidence="3">
    <location>
        <begin position="1"/>
        <end position="38"/>
    </location>
</feature>
<dbReference type="InterPro" id="IPR036390">
    <property type="entry name" value="WH_DNA-bd_sf"/>
</dbReference>
<evidence type="ECO:0000256" key="1">
    <source>
        <dbReference type="ARBA" id="ARBA00007912"/>
    </source>
</evidence>
<name>A0A9P5YF76_9AGAR</name>
<organism evidence="5 6">
    <name type="scientific">Collybia nuda</name>
    <dbReference type="NCBI Taxonomy" id="64659"/>
    <lineage>
        <taxon>Eukaryota</taxon>
        <taxon>Fungi</taxon>
        <taxon>Dikarya</taxon>
        <taxon>Basidiomycota</taxon>
        <taxon>Agaricomycotina</taxon>
        <taxon>Agaricomycetes</taxon>
        <taxon>Agaricomycetidae</taxon>
        <taxon>Agaricales</taxon>
        <taxon>Tricholomatineae</taxon>
        <taxon>Clitocybaceae</taxon>
        <taxon>Collybia</taxon>
    </lineage>
</organism>
<comment type="similarity">
    <text evidence="1">Belongs to the proteasome subunit S3 family.</text>
</comment>
<dbReference type="SMART" id="SM00753">
    <property type="entry name" value="PAM"/>
    <property type="match status" value="1"/>
</dbReference>